<sequence length="105" mass="12708">MNLKIIRFIFKLNFHIFYKAGCKTAVKKITILKNIIEFNFLAQNFFESSGVAKRYKNKFSVVDMRMPRRVLDLTFVKKDRNKPKQTRLENIKSDNFFRFKREFDS</sequence>
<dbReference type="EMBL" id="JAGFBR010000011">
    <property type="protein sequence ID" value="KAH0459601.1"/>
    <property type="molecule type" value="Genomic_DNA"/>
</dbReference>
<accession>A0AAV7GSD7</accession>
<comment type="caution">
    <text evidence="1">The sequence shown here is derived from an EMBL/GenBank/DDBJ whole genome shotgun (WGS) entry which is preliminary data.</text>
</comment>
<proteinExistence type="predicted"/>
<dbReference type="AlphaFoldDB" id="A0AAV7GSD7"/>
<evidence type="ECO:0000313" key="2">
    <source>
        <dbReference type="Proteomes" id="UP000775213"/>
    </source>
</evidence>
<evidence type="ECO:0000313" key="1">
    <source>
        <dbReference type="EMBL" id="KAH0459601.1"/>
    </source>
</evidence>
<reference evidence="1 2" key="1">
    <citation type="journal article" date="2021" name="Hortic Res">
        <title>Chromosome-scale assembly of the Dendrobium chrysotoxum genome enhances the understanding of orchid evolution.</title>
        <authorList>
            <person name="Zhang Y."/>
            <person name="Zhang G.Q."/>
            <person name="Zhang D."/>
            <person name="Liu X.D."/>
            <person name="Xu X.Y."/>
            <person name="Sun W.H."/>
            <person name="Yu X."/>
            <person name="Zhu X."/>
            <person name="Wang Z.W."/>
            <person name="Zhao X."/>
            <person name="Zhong W.Y."/>
            <person name="Chen H."/>
            <person name="Yin W.L."/>
            <person name="Huang T."/>
            <person name="Niu S.C."/>
            <person name="Liu Z.J."/>
        </authorList>
    </citation>
    <scope>NUCLEOTIDE SEQUENCE [LARGE SCALE GENOMIC DNA]</scope>
    <source>
        <strain evidence="1">Lindl</strain>
    </source>
</reference>
<keyword evidence="2" id="KW-1185">Reference proteome</keyword>
<organism evidence="1 2">
    <name type="scientific">Dendrobium chrysotoxum</name>
    <name type="common">Orchid</name>
    <dbReference type="NCBI Taxonomy" id="161865"/>
    <lineage>
        <taxon>Eukaryota</taxon>
        <taxon>Viridiplantae</taxon>
        <taxon>Streptophyta</taxon>
        <taxon>Embryophyta</taxon>
        <taxon>Tracheophyta</taxon>
        <taxon>Spermatophyta</taxon>
        <taxon>Magnoliopsida</taxon>
        <taxon>Liliopsida</taxon>
        <taxon>Asparagales</taxon>
        <taxon>Orchidaceae</taxon>
        <taxon>Epidendroideae</taxon>
        <taxon>Malaxideae</taxon>
        <taxon>Dendrobiinae</taxon>
        <taxon>Dendrobium</taxon>
    </lineage>
</organism>
<dbReference type="Proteomes" id="UP000775213">
    <property type="component" value="Unassembled WGS sequence"/>
</dbReference>
<gene>
    <name evidence="1" type="ORF">IEQ34_012415</name>
</gene>
<protein>
    <submittedName>
        <fullName evidence="1">Uncharacterized protein</fullName>
    </submittedName>
</protein>
<name>A0AAV7GSD7_DENCH</name>